<dbReference type="Pfam" id="PF00089">
    <property type="entry name" value="Trypsin"/>
    <property type="match status" value="1"/>
</dbReference>
<dbReference type="PANTHER" id="PTHR24253:SF153">
    <property type="entry name" value="SERINE PROTEASE HEPSIN"/>
    <property type="match status" value="1"/>
</dbReference>
<dbReference type="PANTHER" id="PTHR24253">
    <property type="entry name" value="TRANSMEMBRANE PROTEASE SERINE"/>
    <property type="match status" value="1"/>
</dbReference>
<comment type="similarity">
    <text evidence="2">Belongs to the peptidase S1 family. CLIP subfamily.</text>
</comment>
<dbReference type="InterPro" id="IPR001254">
    <property type="entry name" value="Trypsin_dom"/>
</dbReference>
<dbReference type="EnsemblMetazoa" id="AALB001067-RA">
    <property type="protein sequence ID" value="AALB001067-PA"/>
    <property type="gene ID" value="AALB001067"/>
</dbReference>
<proteinExistence type="inferred from homology"/>
<dbReference type="VEuPathDB" id="VectorBase:AALB20_027672"/>
<dbReference type="SMART" id="SM00020">
    <property type="entry name" value="Tryp_SPc"/>
    <property type="match status" value="1"/>
</dbReference>
<dbReference type="PROSITE" id="PS50240">
    <property type="entry name" value="TRYPSIN_DOM"/>
    <property type="match status" value="1"/>
</dbReference>
<keyword evidence="1" id="KW-1015">Disulfide bond</keyword>
<reference evidence="3" key="2">
    <citation type="submission" date="2022-08" db="UniProtKB">
        <authorList>
            <consortium name="EnsemblMetazoa"/>
        </authorList>
    </citation>
    <scope>IDENTIFICATION</scope>
    <source>
        <strain evidence="3">STECLA/ALBI9_A</strain>
    </source>
</reference>
<dbReference type="STRING" id="7167.A0A182F3M7"/>
<evidence type="ECO:0000313" key="3">
    <source>
        <dbReference type="EnsemblMetazoa" id="AALB001067-PA"/>
    </source>
</evidence>
<evidence type="ECO:0000256" key="2">
    <source>
        <dbReference type="ARBA" id="ARBA00024195"/>
    </source>
</evidence>
<dbReference type="GO" id="GO:0004252">
    <property type="term" value="F:serine-type endopeptidase activity"/>
    <property type="evidence" value="ECO:0007669"/>
    <property type="project" value="InterPro"/>
</dbReference>
<organism evidence="3 4">
    <name type="scientific">Anopheles albimanus</name>
    <name type="common">New world malaria mosquito</name>
    <dbReference type="NCBI Taxonomy" id="7167"/>
    <lineage>
        <taxon>Eukaryota</taxon>
        <taxon>Metazoa</taxon>
        <taxon>Ecdysozoa</taxon>
        <taxon>Arthropoda</taxon>
        <taxon>Hexapoda</taxon>
        <taxon>Insecta</taxon>
        <taxon>Pterygota</taxon>
        <taxon>Neoptera</taxon>
        <taxon>Endopterygota</taxon>
        <taxon>Diptera</taxon>
        <taxon>Nematocera</taxon>
        <taxon>Culicoidea</taxon>
        <taxon>Culicidae</taxon>
        <taxon>Anophelinae</taxon>
        <taxon>Anopheles</taxon>
    </lineage>
</organism>
<dbReference type="VEuPathDB" id="VectorBase:AALB001067"/>
<reference evidence="3 4" key="1">
    <citation type="journal article" date="2017" name="G3 (Bethesda)">
        <title>The Physical Genome Mapping of Anopheles albimanus Corrected Scaffold Misassemblies and Identified Interarm Rearrangements in Genus Anopheles.</title>
        <authorList>
            <person name="Artemov G.N."/>
            <person name="Peery A.N."/>
            <person name="Jiang X."/>
            <person name="Tu Z."/>
            <person name="Stegniy V.N."/>
            <person name="Sharakhova M.V."/>
            <person name="Sharakhov I.V."/>
        </authorList>
    </citation>
    <scope>NUCLEOTIDE SEQUENCE [LARGE SCALE GENOMIC DNA]</scope>
    <source>
        <strain evidence="3 4">ALBI9_A</strain>
    </source>
</reference>
<dbReference type="Proteomes" id="UP000069272">
    <property type="component" value="Chromosome 2L"/>
</dbReference>
<evidence type="ECO:0000256" key="1">
    <source>
        <dbReference type="ARBA" id="ARBA00023157"/>
    </source>
</evidence>
<dbReference type="SUPFAM" id="SSF50494">
    <property type="entry name" value="Trypsin-like serine proteases"/>
    <property type="match status" value="1"/>
</dbReference>
<dbReference type="GO" id="GO:0006508">
    <property type="term" value="P:proteolysis"/>
    <property type="evidence" value="ECO:0007669"/>
    <property type="project" value="InterPro"/>
</dbReference>
<evidence type="ECO:0000313" key="4">
    <source>
        <dbReference type="Proteomes" id="UP000069272"/>
    </source>
</evidence>
<name>A0A182F3M7_ANOAL</name>
<accession>A0A182F3M7</accession>
<dbReference type="Gene3D" id="2.40.10.10">
    <property type="entry name" value="Trypsin-like serine proteases"/>
    <property type="match status" value="1"/>
</dbReference>
<protein>
    <submittedName>
        <fullName evidence="3">Uncharacterized protein</fullName>
    </submittedName>
</protein>
<dbReference type="AlphaFoldDB" id="A0A182F3M7"/>
<dbReference type="InterPro" id="IPR043504">
    <property type="entry name" value="Peptidase_S1_PA_chymotrypsin"/>
</dbReference>
<dbReference type="InterPro" id="IPR009003">
    <property type="entry name" value="Peptidase_S1_PA"/>
</dbReference>
<keyword evidence="4" id="KW-1185">Reference proteome</keyword>
<sequence length="256" mass="28550">MPEGQTLPGQIPWHISIYKFSRYTCGGSIVSSRIVLTRKKIAFIAHLLAYWQVPSSYHFTAGLHDLENTSNGISYKVTQVIVHPEFMLTASSPDIAILRSASDISFGETMNVLPICLPNDELGRGFTGQELHGKKGILVGWEHPENVPSSSILKWKALSVIDSNNCRRKLPEEFHYMLKNEIFCASWQNIGANIHPGDDGGGLAFLRDDAWYLQGLFSFAPNTLLDNDQAGFNQSGTFGFTDISRCITWINENLNK</sequence>